<gene>
    <name evidence="7" type="ordered locus">Hbal_1620</name>
</gene>
<dbReference type="KEGG" id="hba:Hbal_1620"/>
<keyword evidence="4" id="KW-0472">Membrane</keyword>
<dbReference type="SUPFAM" id="SSF56300">
    <property type="entry name" value="Metallo-dependent phosphatases"/>
    <property type="match status" value="1"/>
</dbReference>
<sequence>MSNNSPKYRSIFISDIHLGSEGCQAEALCEFLKSNTCEKLYLVGDIIDGWRLRKKWFWPQSHTNVIRRILTASKRDTEVVYIVGNHDEFLRAFLGFGMSFGHIDVKNRITHQGVDGKKYLVVHGDMFDGMMRSDRKWIMFLGDNAYNFMLAMNTKLNQVRRHFGLPYWSLSNELKKRTKKALNYIHSFEGHVADYCKRKGFDGAICGHIHVAEMREIDGIAYMNDGDWVESCTALVEHFDGRWELVEQKPEFMRNDLKKTESLSPQPLKEVAG</sequence>
<keyword evidence="2" id="KW-0997">Cell inner membrane</keyword>
<dbReference type="eggNOG" id="COG2908">
    <property type="taxonomic scope" value="Bacteria"/>
</dbReference>
<protein>
    <submittedName>
        <fullName evidence="7">Metallophosphoesterase</fullName>
    </submittedName>
</protein>
<evidence type="ECO:0000259" key="6">
    <source>
        <dbReference type="Pfam" id="PF00149"/>
    </source>
</evidence>
<dbReference type="Pfam" id="PF00149">
    <property type="entry name" value="Metallophos"/>
    <property type="match status" value="1"/>
</dbReference>
<name>C6XJL3_HIRBI</name>
<dbReference type="Gene3D" id="3.60.21.10">
    <property type="match status" value="1"/>
</dbReference>
<dbReference type="InterPro" id="IPR004843">
    <property type="entry name" value="Calcineurin-like_PHP"/>
</dbReference>
<dbReference type="InterPro" id="IPR043461">
    <property type="entry name" value="LpxH-like"/>
</dbReference>
<dbReference type="InterPro" id="IPR029052">
    <property type="entry name" value="Metallo-depent_PP-like"/>
</dbReference>
<keyword evidence="1" id="KW-1003">Cell membrane</keyword>
<reference evidence="8" key="1">
    <citation type="journal article" date="2011" name="J. Bacteriol.">
        <title>Genome sequences of eight morphologically diverse alphaproteobacteria.</title>
        <authorList>
            <consortium name="US DOE Joint Genome Institute"/>
            <person name="Brown P.J."/>
            <person name="Kysela D.T."/>
            <person name="Buechlein A."/>
            <person name="Hemmerich C."/>
            <person name="Brun Y.V."/>
        </authorList>
    </citation>
    <scope>NUCLEOTIDE SEQUENCE [LARGE SCALE GENOMIC DNA]</scope>
    <source>
        <strain evidence="8">ATCC 49814 / DSM 5838 / IFAM 1418</strain>
    </source>
</reference>
<dbReference type="Proteomes" id="UP000002745">
    <property type="component" value="Chromosome"/>
</dbReference>
<dbReference type="GO" id="GO:0046872">
    <property type="term" value="F:metal ion binding"/>
    <property type="evidence" value="ECO:0007669"/>
    <property type="project" value="UniProtKB-KW"/>
</dbReference>
<keyword evidence="8" id="KW-1185">Reference proteome</keyword>
<dbReference type="PANTHER" id="PTHR34990:SF2">
    <property type="entry name" value="BLL8164 PROTEIN"/>
    <property type="match status" value="1"/>
</dbReference>
<evidence type="ECO:0000256" key="2">
    <source>
        <dbReference type="ARBA" id="ARBA00022519"/>
    </source>
</evidence>
<dbReference type="OrthoDB" id="9802481at2"/>
<dbReference type="RefSeq" id="WP_015827458.1">
    <property type="nucleotide sequence ID" value="NC_012982.1"/>
</dbReference>
<proteinExistence type="predicted"/>
<dbReference type="HOGENOM" id="CLU_061126_1_0_5"/>
<dbReference type="PANTHER" id="PTHR34990">
    <property type="entry name" value="UDP-2,3-DIACYLGLUCOSAMINE HYDROLASE-RELATED"/>
    <property type="match status" value="1"/>
</dbReference>
<dbReference type="GO" id="GO:0009245">
    <property type="term" value="P:lipid A biosynthetic process"/>
    <property type="evidence" value="ECO:0007669"/>
    <property type="project" value="TreeGrafter"/>
</dbReference>
<organism evidence="7 8">
    <name type="scientific">Hirschia baltica (strain ATCC 49814 / DSM 5838 / IFAM 1418)</name>
    <dbReference type="NCBI Taxonomy" id="582402"/>
    <lineage>
        <taxon>Bacteria</taxon>
        <taxon>Pseudomonadati</taxon>
        <taxon>Pseudomonadota</taxon>
        <taxon>Alphaproteobacteria</taxon>
        <taxon>Hyphomonadales</taxon>
        <taxon>Hyphomonadaceae</taxon>
        <taxon>Hirschia</taxon>
    </lineage>
</organism>
<dbReference type="GO" id="GO:0008758">
    <property type="term" value="F:UDP-2,3-diacylglucosamine hydrolase activity"/>
    <property type="evidence" value="ECO:0007669"/>
    <property type="project" value="TreeGrafter"/>
</dbReference>
<feature type="domain" description="Calcineurin-like phosphoesterase" evidence="6">
    <location>
        <begin position="10"/>
        <end position="211"/>
    </location>
</feature>
<accession>C6XJL3</accession>
<evidence type="ECO:0000313" key="8">
    <source>
        <dbReference type="Proteomes" id="UP000002745"/>
    </source>
</evidence>
<dbReference type="STRING" id="582402.Hbal_1620"/>
<dbReference type="GO" id="GO:0016020">
    <property type="term" value="C:membrane"/>
    <property type="evidence" value="ECO:0007669"/>
    <property type="project" value="GOC"/>
</dbReference>
<dbReference type="CDD" id="cd07398">
    <property type="entry name" value="MPP_YbbF-LpxH"/>
    <property type="match status" value="1"/>
</dbReference>
<keyword evidence="3" id="KW-0479">Metal-binding</keyword>
<evidence type="ECO:0000256" key="1">
    <source>
        <dbReference type="ARBA" id="ARBA00022475"/>
    </source>
</evidence>
<evidence type="ECO:0000256" key="5">
    <source>
        <dbReference type="ARBA" id="ARBA00023211"/>
    </source>
</evidence>
<dbReference type="EMBL" id="CP001678">
    <property type="protein sequence ID" value="ACT59308.1"/>
    <property type="molecule type" value="Genomic_DNA"/>
</dbReference>
<evidence type="ECO:0000313" key="7">
    <source>
        <dbReference type="EMBL" id="ACT59308.1"/>
    </source>
</evidence>
<evidence type="ECO:0000256" key="3">
    <source>
        <dbReference type="ARBA" id="ARBA00022723"/>
    </source>
</evidence>
<keyword evidence="5" id="KW-0464">Manganese</keyword>
<dbReference type="AlphaFoldDB" id="C6XJL3"/>
<evidence type="ECO:0000256" key="4">
    <source>
        <dbReference type="ARBA" id="ARBA00023136"/>
    </source>
</evidence>